<dbReference type="CDD" id="cd06183">
    <property type="entry name" value="cyt_b5_reduct_like"/>
    <property type="match status" value="1"/>
</dbReference>
<evidence type="ECO:0000256" key="1">
    <source>
        <dbReference type="ARBA" id="ARBA00001974"/>
    </source>
</evidence>
<accession>A0AAN7YN15</accession>
<evidence type="ECO:0000313" key="12">
    <source>
        <dbReference type="Proteomes" id="UP001310890"/>
    </source>
</evidence>
<evidence type="ECO:0000256" key="8">
    <source>
        <dbReference type="PIRSR" id="PIRSR601834-1"/>
    </source>
</evidence>
<dbReference type="InterPro" id="IPR039261">
    <property type="entry name" value="FNR_nucleotide-bd"/>
</dbReference>
<protein>
    <recommendedName>
        <fullName evidence="10">FAD-binding FR-type domain-containing protein</fullName>
    </recommendedName>
</protein>
<organism evidence="11 12">
    <name type="scientific">Meristemomyces frigidus</name>
    <dbReference type="NCBI Taxonomy" id="1508187"/>
    <lineage>
        <taxon>Eukaryota</taxon>
        <taxon>Fungi</taxon>
        <taxon>Dikarya</taxon>
        <taxon>Ascomycota</taxon>
        <taxon>Pezizomycotina</taxon>
        <taxon>Dothideomycetes</taxon>
        <taxon>Dothideomycetidae</taxon>
        <taxon>Mycosphaerellales</taxon>
        <taxon>Teratosphaeriaceae</taxon>
        <taxon>Meristemomyces</taxon>
    </lineage>
</organism>
<proteinExistence type="inferred from homology"/>
<dbReference type="Proteomes" id="UP001310890">
    <property type="component" value="Unassembled WGS sequence"/>
</dbReference>
<feature type="binding site" evidence="8">
    <location>
        <position position="145"/>
    </location>
    <ligand>
        <name>FAD</name>
        <dbReference type="ChEBI" id="CHEBI:57692"/>
    </ligand>
</feature>
<dbReference type="GO" id="GO:0016020">
    <property type="term" value="C:membrane"/>
    <property type="evidence" value="ECO:0007669"/>
    <property type="project" value="UniProtKB-SubCell"/>
</dbReference>
<evidence type="ECO:0000256" key="3">
    <source>
        <dbReference type="ARBA" id="ARBA00006105"/>
    </source>
</evidence>
<keyword evidence="7" id="KW-0472">Membrane</keyword>
<keyword evidence="4 8" id="KW-0285">Flavoprotein</keyword>
<evidence type="ECO:0000256" key="7">
    <source>
        <dbReference type="ARBA" id="ARBA00023136"/>
    </source>
</evidence>
<dbReference type="PANTHER" id="PTHR19370:SF189">
    <property type="entry name" value="CYTOCHROME C MITOCHONDRIAL IMPORT FACTOR CYC2"/>
    <property type="match status" value="1"/>
</dbReference>
<dbReference type="PROSITE" id="PS51384">
    <property type="entry name" value="FAD_FR"/>
    <property type="match status" value="1"/>
</dbReference>
<evidence type="ECO:0000256" key="5">
    <source>
        <dbReference type="ARBA" id="ARBA00022827"/>
    </source>
</evidence>
<dbReference type="InterPro" id="IPR008333">
    <property type="entry name" value="Cbr1-like_FAD-bd_dom"/>
</dbReference>
<dbReference type="Gene3D" id="2.40.30.10">
    <property type="entry name" value="Translation factors"/>
    <property type="match status" value="1"/>
</dbReference>
<dbReference type="InterPro" id="IPR017938">
    <property type="entry name" value="Riboflavin_synthase-like_b-brl"/>
</dbReference>
<dbReference type="InterPro" id="IPR001834">
    <property type="entry name" value="CBR-like"/>
</dbReference>
<gene>
    <name evidence="11" type="ORF">LTR62_008810</name>
</gene>
<evidence type="ECO:0000256" key="9">
    <source>
        <dbReference type="SAM" id="MobiDB-lite"/>
    </source>
</evidence>
<dbReference type="Pfam" id="PF00970">
    <property type="entry name" value="FAD_binding_6"/>
    <property type="match status" value="1"/>
</dbReference>
<feature type="domain" description="FAD-binding FR-type" evidence="10">
    <location>
        <begin position="90"/>
        <end position="198"/>
    </location>
</feature>
<dbReference type="EMBL" id="JAVRRL010000096">
    <property type="protein sequence ID" value="KAK5108093.1"/>
    <property type="molecule type" value="Genomic_DNA"/>
</dbReference>
<dbReference type="SUPFAM" id="SSF63380">
    <property type="entry name" value="Riboflavin synthase domain-like"/>
    <property type="match status" value="1"/>
</dbReference>
<evidence type="ECO:0000256" key="2">
    <source>
        <dbReference type="ARBA" id="ARBA00004370"/>
    </source>
</evidence>
<feature type="binding site" evidence="8">
    <location>
        <position position="173"/>
    </location>
    <ligand>
        <name>FAD</name>
        <dbReference type="ChEBI" id="CHEBI:57692"/>
    </ligand>
</feature>
<evidence type="ECO:0000256" key="6">
    <source>
        <dbReference type="ARBA" id="ARBA00023002"/>
    </source>
</evidence>
<comment type="similarity">
    <text evidence="3">Belongs to the flavoprotein pyridine nucleotide cytochrome reductase family.</text>
</comment>
<keyword evidence="5 8" id="KW-0274">FAD</keyword>
<dbReference type="AlphaFoldDB" id="A0AAN7YN15"/>
<evidence type="ECO:0000313" key="11">
    <source>
        <dbReference type="EMBL" id="KAK5108093.1"/>
    </source>
</evidence>
<comment type="caution">
    <text evidence="11">The sequence shown here is derived from an EMBL/GenBank/DDBJ whole genome shotgun (WGS) entry which is preliminary data.</text>
</comment>
<dbReference type="SUPFAM" id="SSF52343">
    <property type="entry name" value="Ferredoxin reductase-like, C-terminal NADP-linked domain"/>
    <property type="match status" value="1"/>
</dbReference>
<dbReference type="GO" id="GO:0016491">
    <property type="term" value="F:oxidoreductase activity"/>
    <property type="evidence" value="ECO:0007669"/>
    <property type="project" value="UniProtKB-KW"/>
</dbReference>
<feature type="binding site" evidence="8">
    <location>
        <position position="147"/>
    </location>
    <ligand>
        <name>FAD</name>
        <dbReference type="ChEBI" id="CHEBI:57692"/>
    </ligand>
</feature>
<feature type="binding site" evidence="8">
    <location>
        <position position="164"/>
    </location>
    <ligand>
        <name>FAD</name>
        <dbReference type="ChEBI" id="CHEBI:57692"/>
    </ligand>
</feature>
<reference evidence="11" key="1">
    <citation type="submission" date="2023-08" db="EMBL/GenBank/DDBJ databases">
        <title>Black Yeasts Isolated from many extreme environments.</title>
        <authorList>
            <person name="Coleine C."/>
            <person name="Stajich J.E."/>
            <person name="Selbmann L."/>
        </authorList>
    </citation>
    <scope>NUCLEOTIDE SEQUENCE</scope>
    <source>
        <strain evidence="11">CCFEE 5401</strain>
    </source>
</reference>
<evidence type="ECO:0000256" key="4">
    <source>
        <dbReference type="ARBA" id="ARBA00022630"/>
    </source>
</evidence>
<feature type="binding site" evidence="8">
    <location>
        <position position="174"/>
    </location>
    <ligand>
        <name>FAD</name>
        <dbReference type="ChEBI" id="CHEBI:57692"/>
    </ligand>
</feature>
<dbReference type="GO" id="GO:0005739">
    <property type="term" value="C:mitochondrion"/>
    <property type="evidence" value="ECO:0007669"/>
    <property type="project" value="TreeGrafter"/>
</dbReference>
<evidence type="ECO:0000259" key="10">
    <source>
        <dbReference type="PROSITE" id="PS51384"/>
    </source>
</evidence>
<dbReference type="PANTHER" id="PTHR19370">
    <property type="entry name" value="NADH-CYTOCHROME B5 REDUCTASE"/>
    <property type="match status" value="1"/>
</dbReference>
<dbReference type="Gene3D" id="3.40.50.80">
    <property type="entry name" value="Nucleotide-binding domain of ferredoxin-NADP reductase (FNR) module"/>
    <property type="match status" value="1"/>
</dbReference>
<sequence>MLSRTGRASTRSLRWATNYRLPADIRRAGRLRSQPRSHSTSSPPYRQEHNPKPKPGGSYTKILATFSLGIPLGFLLRSLNPDNEQIAKPTDFVKYQLVSKDDVSSTCSLFTLRPSGGPRLDHEQIHDARALTSVQFKQPQLQIARAYTVFPPTTDQAPDDLRFLIRKEKNGEMSRYLHRLPLLAEVEIRGPSTDFSLPDEVSEVLFLAGGTGIAPAMQVAQRLSGKADVHVLWACRRREDCAGGVSDAKQPPRAGSSWFPSSWTSSGVELIDDAAELPANTVVRHIRFLKQPPDPVTSKLLIDYFVDEEGTQITPSHVAKLLHSGSNNTPGTRLLLISGPDGFVNHWAGPKEWLGGREVQGRLGGELGEVDLGGWRVVKL</sequence>
<keyword evidence="6" id="KW-0560">Oxidoreductase</keyword>
<name>A0AAN7YN15_9PEZI</name>
<feature type="region of interest" description="Disordered" evidence="9">
    <location>
        <begin position="26"/>
        <end position="58"/>
    </location>
</feature>
<dbReference type="InterPro" id="IPR017927">
    <property type="entry name" value="FAD-bd_FR_type"/>
</dbReference>
<comment type="cofactor">
    <cofactor evidence="1 8">
        <name>FAD</name>
        <dbReference type="ChEBI" id="CHEBI:57692"/>
    </cofactor>
</comment>
<comment type="subcellular location">
    <subcellularLocation>
        <location evidence="2">Membrane</location>
    </subcellularLocation>
</comment>